<organism evidence="2 3">
    <name type="scientific">Arthrobacter cavernae</name>
    <dbReference type="NCBI Taxonomy" id="2817681"/>
    <lineage>
        <taxon>Bacteria</taxon>
        <taxon>Bacillati</taxon>
        <taxon>Actinomycetota</taxon>
        <taxon>Actinomycetes</taxon>
        <taxon>Micrococcales</taxon>
        <taxon>Micrococcaceae</taxon>
        <taxon>Arthrobacter</taxon>
    </lineage>
</organism>
<evidence type="ECO:0000256" key="1">
    <source>
        <dbReference type="SAM" id="MobiDB-lite"/>
    </source>
</evidence>
<comment type="caution">
    <text evidence="2">The sequence shown here is derived from an EMBL/GenBank/DDBJ whole genome shotgun (WGS) entry which is preliminary data.</text>
</comment>
<protein>
    <recommendedName>
        <fullName evidence="4">Acetone carboxylase</fullName>
    </recommendedName>
</protein>
<evidence type="ECO:0000313" key="2">
    <source>
        <dbReference type="EMBL" id="MBO1269049.1"/>
    </source>
</evidence>
<sequence length="99" mass="10935">MNIFNLGGLGPGSRETGRAPGTPAEALCSRKGCRSGADWQLLWNNPRIHTPERRKVWLACQEHREWLEDYLQTRDLWKETIPFDAVAGTDAITGTGGAG</sequence>
<proteinExistence type="predicted"/>
<accession>A0A939HDV0</accession>
<feature type="region of interest" description="Disordered" evidence="1">
    <location>
        <begin position="1"/>
        <end position="27"/>
    </location>
</feature>
<gene>
    <name evidence="2" type="ORF">J1902_13910</name>
</gene>
<keyword evidence="3" id="KW-1185">Reference proteome</keyword>
<reference evidence="2" key="1">
    <citation type="submission" date="2021-03" db="EMBL/GenBank/DDBJ databases">
        <title>A new species, PO-11, isolated from a karst cave deposit.</title>
        <authorList>
            <person name="Zhaoxiaoyong W."/>
        </authorList>
    </citation>
    <scope>NUCLEOTIDE SEQUENCE</scope>
    <source>
        <strain evidence="2">PO-11</strain>
    </source>
</reference>
<dbReference type="AlphaFoldDB" id="A0A939HDV0"/>
<dbReference type="RefSeq" id="WP_207616911.1">
    <property type="nucleotide sequence ID" value="NZ_JAFNLL010000034.1"/>
</dbReference>
<evidence type="ECO:0000313" key="3">
    <source>
        <dbReference type="Proteomes" id="UP000664164"/>
    </source>
</evidence>
<name>A0A939HDV0_9MICC</name>
<evidence type="ECO:0008006" key="4">
    <source>
        <dbReference type="Google" id="ProtNLM"/>
    </source>
</evidence>
<dbReference type="Proteomes" id="UP000664164">
    <property type="component" value="Unassembled WGS sequence"/>
</dbReference>
<dbReference type="EMBL" id="JAFNLL010000034">
    <property type="protein sequence ID" value="MBO1269049.1"/>
    <property type="molecule type" value="Genomic_DNA"/>
</dbReference>